<dbReference type="SMART" id="SM00954">
    <property type="entry name" value="RelA_SpoT"/>
    <property type="match status" value="1"/>
</dbReference>
<dbReference type="CDD" id="cd05399">
    <property type="entry name" value="NT_Rel-Spo_like"/>
    <property type="match status" value="1"/>
</dbReference>
<accession>A0A0A2KYV6</accession>
<dbReference type="Proteomes" id="UP000030143">
    <property type="component" value="Unassembled WGS sequence"/>
</dbReference>
<name>A0A0A2KYV6_PENEN</name>
<dbReference type="STRING" id="27334.A0A0A2KYV6"/>
<dbReference type="EMBL" id="JQFZ01000258">
    <property type="protein sequence ID" value="KGO52877.1"/>
    <property type="molecule type" value="Genomic_DNA"/>
</dbReference>
<dbReference type="AlphaFoldDB" id="A0A0A2KYV6"/>
<dbReference type="VEuPathDB" id="FungiDB:PEXP_056240"/>
<gene>
    <name evidence="2" type="ORF">PEX2_047760</name>
</gene>
<sequence length="459" mass="53206">MFKLALSPEQPKAMAIQTHINESLSSVFIEQYKQNEYATLARAVADMCQQALSKNGIPHKTQSRAKEPESLRKKIEQRERKNGRYKTLEDVRHDIVDLAGARIILERWEDRHFVKEIINETFKVQKEELKNEKSGYEAVHYRVHSKQNGWQCGPHTTEEPLVEIQVQSYYMAQWANVEHDAQYKTSKGPSQAMSNSFDVWLRSSKLTELLAEQTKALTTKQDAKDKRKFRGRKHIGNHLDKWFSDDDENAADWARNQKEMGSSTALEIYLDARGWKTPESLNRLLYEHFGPEAQDEYSDVAAKYAGIELNRVIYLMDRVVLNCGENCAGAFEIPNNHEVHAYKIQVILSTFIWMNRLFLPTYGWQRLFTRIEDKKTVREGILLLGMSARQNFAEESSLTDDEVSKLNRLWDWFYESRDRPIMLAFTMSNQGAIRDVPKEKTDLRNALRPLIAALGRGLA</sequence>
<dbReference type="GeneID" id="27677470"/>
<dbReference type="HOGENOM" id="CLU_045995_0_0_1"/>
<dbReference type="RefSeq" id="XP_016595573.1">
    <property type="nucleotide sequence ID" value="XM_016742051.1"/>
</dbReference>
<keyword evidence="3" id="KW-1185">Reference proteome</keyword>
<reference evidence="2 3" key="1">
    <citation type="journal article" date="2015" name="Mol. Plant Microbe Interact.">
        <title>Genome, transcriptome, and functional analyses of Penicillium expansum provide new insights into secondary metabolism and pathogenicity.</title>
        <authorList>
            <person name="Ballester A.R."/>
            <person name="Marcet-Houben M."/>
            <person name="Levin E."/>
            <person name="Sela N."/>
            <person name="Selma-Lazaro C."/>
            <person name="Carmona L."/>
            <person name="Wisniewski M."/>
            <person name="Droby S."/>
            <person name="Gonzalez-Candelas L."/>
            <person name="Gabaldon T."/>
        </authorList>
    </citation>
    <scope>NUCLEOTIDE SEQUENCE [LARGE SCALE GENOMIC DNA]</scope>
    <source>
        <strain evidence="2 3">MD-8</strain>
    </source>
</reference>
<dbReference type="Pfam" id="PF04607">
    <property type="entry name" value="RelA_SpoT"/>
    <property type="match status" value="1"/>
</dbReference>
<comment type="caution">
    <text evidence="2">The sequence shown here is derived from an EMBL/GenBank/DDBJ whole genome shotgun (WGS) entry which is preliminary data.</text>
</comment>
<proteinExistence type="predicted"/>
<dbReference type="SUPFAM" id="SSF81301">
    <property type="entry name" value="Nucleotidyltransferase"/>
    <property type="match status" value="1"/>
</dbReference>
<evidence type="ECO:0000259" key="1">
    <source>
        <dbReference type="SMART" id="SM00954"/>
    </source>
</evidence>
<protein>
    <submittedName>
        <fullName evidence="2">RelA/SpoT</fullName>
    </submittedName>
</protein>
<evidence type="ECO:0000313" key="2">
    <source>
        <dbReference type="EMBL" id="KGO52877.1"/>
    </source>
</evidence>
<dbReference type="InterPro" id="IPR043519">
    <property type="entry name" value="NT_sf"/>
</dbReference>
<dbReference type="Gene3D" id="3.30.460.10">
    <property type="entry name" value="Beta Polymerase, domain 2"/>
    <property type="match status" value="1"/>
</dbReference>
<dbReference type="GO" id="GO:0015969">
    <property type="term" value="P:guanosine tetraphosphate metabolic process"/>
    <property type="evidence" value="ECO:0007669"/>
    <property type="project" value="InterPro"/>
</dbReference>
<organism evidence="2 3">
    <name type="scientific">Penicillium expansum</name>
    <name type="common">Blue mold rot fungus</name>
    <dbReference type="NCBI Taxonomy" id="27334"/>
    <lineage>
        <taxon>Eukaryota</taxon>
        <taxon>Fungi</taxon>
        <taxon>Dikarya</taxon>
        <taxon>Ascomycota</taxon>
        <taxon>Pezizomycotina</taxon>
        <taxon>Eurotiomycetes</taxon>
        <taxon>Eurotiomycetidae</taxon>
        <taxon>Eurotiales</taxon>
        <taxon>Aspergillaceae</taxon>
        <taxon>Penicillium</taxon>
    </lineage>
</organism>
<dbReference type="InterPro" id="IPR007685">
    <property type="entry name" value="RelA_SpoT"/>
</dbReference>
<evidence type="ECO:0000313" key="3">
    <source>
        <dbReference type="Proteomes" id="UP000030143"/>
    </source>
</evidence>
<feature type="domain" description="RelA/SpoT" evidence="1">
    <location>
        <begin position="63"/>
        <end position="189"/>
    </location>
</feature>
<dbReference type="PANTHER" id="PTHR41773:SF1">
    <property type="entry name" value="RELA_SPOT DOMAIN-CONTAINING PROTEIN"/>
    <property type="match status" value="1"/>
</dbReference>
<dbReference type="PANTHER" id="PTHR41773">
    <property type="entry name" value="GTP PYROPHOSPHATASE-RELATED"/>
    <property type="match status" value="1"/>
</dbReference>